<evidence type="ECO:0000259" key="8">
    <source>
        <dbReference type="PROSITE" id="PS50217"/>
    </source>
</evidence>
<evidence type="ECO:0000256" key="7">
    <source>
        <dbReference type="SAM" id="MobiDB-lite"/>
    </source>
</evidence>
<proteinExistence type="inferred from homology"/>
<evidence type="ECO:0000256" key="4">
    <source>
        <dbReference type="ARBA" id="ARBA00023125"/>
    </source>
</evidence>
<dbReference type="PANTHER" id="PTHR23334:SF69">
    <property type="entry name" value="CCAAT_ENHANCER-BINDING PROTEIN GAMMA"/>
    <property type="match status" value="1"/>
</dbReference>
<sequence length="139" mass="15988">MAPKNAKGSSKKQKELESDPGYIAKRERNNEAVRKSREKSKQKSEQTMKRVKKLREDNKLLEGKIEEQKKTKKFLKDLFLQQTTNKMEQPSKEQWDLINNTDSSEESDHDSESAMDSDEDSNLGSPTYSTTSSTKGNKR</sequence>
<keyword evidence="5" id="KW-0804">Transcription</keyword>
<evidence type="ECO:0000256" key="3">
    <source>
        <dbReference type="ARBA" id="ARBA00023015"/>
    </source>
</evidence>
<dbReference type="STRING" id="568069.A0A1J1IB69"/>
<evidence type="ECO:0000256" key="5">
    <source>
        <dbReference type="ARBA" id="ARBA00023163"/>
    </source>
</evidence>
<dbReference type="EMBL" id="CVRI01000043">
    <property type="protein sequence ID" value="CRK96222.1"/>
    <property type="molecule type" value="Genomic_DNA"/>
</dbReference>
<keyword evidence="3" id="KW-0805">Transcription regulation</keyword>
<evidence type="ECO:0000256" key="1">
    <source>
        <dbReference type="ARBA" id="ARBA00004123"/>
    </source>
</evidence>
<dbReference type="AlphaFoldDB" id="A0A1J1IB69"/>
<dbReference type="GO" id="GO:0006351">
    <property type="term" value="P:DNA-templated transcription"/>
    <property type="evidence" value="ECO:0007669"/>
    <property type="project" value="InterPro"/>
</dbReference>
<keyword evidence="10" id="KW-1185">Reference proteome</keyword>
<dbReference type="Proteomes" id="UP000183832">
    <property type="component" value="Unassembled WGS sequence"/>
</dbReference>
<evidence type="ECO:0000313" key="9">
    <source>
        <dbReference type="EMBL" id="CRK96222.1"/>
    </source>
</evidence>
<dbReference type="GO" id="GO:0000978">
    <property type="term" value="F:RNA polymerase II cis-regulatory region sequence-specific DNA binding"/>
    <property type="evidence" value="ECO:0007669"/>
    <property type="project" value="TreeGrafter"/>
</dbReference>
<feature type="compositionally biased region" description="Polar residues" evidence="7">
    <location>
        <begin position="122"/>
        <end position="139"/>
    </location>
</feature>
<dbReference type="SMART" id="SM00338">
    <property type="entry name" value="BRLZ"/>
    <property type="match status" value="1"/>
</dbReference>
<dbReference type="Gene3D" id="1.20.5.170">
    <property type="match status" value="1"/>
</dbReference>
<dbReference type="PROSITE" id="PS50217">
    <property type="entry name" value="BZIP"/>
    <property type="match status" value="1"/>
</dbReference>
<evidence type="ECO:0000256" key="2">
    <source>
        <dbReference type="ARBA" id="ARBA00006951"/>
    </source>
</evidence>
<protein>
    <submittedName>
        <fullName evidence="9">CLUMA_CG009649, isoform A</fullName>
    </submittedName>
</protein>
<dbReference type="PANTHER" id="PTHR23334">
    <property type="entry name" value="CCAAT/ENHANCER BINDING PROTEIN"/>
    <property type="match status" value="1"/>
</dbReference>
<dbReference type="InterPro" id="IPR046347">
    <property type="entry name" value="bZIP_sf"/>
</dbReference>
<dbReference type="InterPro" id="IPR031106">
    <property type="entry name" value="C/EBP"/>
</dbReference>
<reference evidence="9 10" key="1">
    <citation type="submission" date="2015-04" db="EMBL/GenBank/DDBJ databases">
        <authorList>
            <person name="Syromyatnikov M.Y."/>
            <person name="Popov V.N."/>
        </authorList>
    </citation>
    <scope>NUCLEOTIDE SEQUENCE [LARGE SCALE GENOMIC DNA]</scope>
</reference>
<feature type="domain" description="BZIP" evidence="8">
    <location>
        <begin position="19"/>
        <end position="82"/>
    </location>
</feature>
<organism evidence="9 10">
    <name type="scientific">Clunio marinus</name>
    <dbReference type="NCBI Taxonomy" id="568069"/>
    <lineage>
        <taxon>Eukaryota</taxon>
        <taxon>Metazoa</taxon>
        <taxon>Ecdysozoa</taxon>
        <taxon>Arthropoda</taxon>
        <taxon>Hexapoda</taxon>
        <taxon>Insecta</taxon>
        <taxon>Pterygota</taxon>
        <taxon>Neoptera</taxon>
        <taxon>Endopterygota</taxon>
        <taxon>Diptera</taxon>
        <taxon>Nematocera</taxon>
        <taxon>Chironomoidea</taxon>
        <taxon>Chironomidae</taxon>
        <taxon>Clunio</taxon>
    </lineage>
</organism>
<keyword evidence="6" id="KW-0539">Nucleus</keyword>
<dbReference type="GO" id="GO:0005634">
    <property type="term" value="C:nucleus"/>
    <property type="evidence" value="ECO:0007669"/>
    <property type="project" value="UniProtKB-SubCell"/>
</dbReference>
<feature type="region of interest" description="Disordered" evidence="7">
    <location>
        <begin position="1"/>
        <end position="68"/>
    </location>
</feature>
<feature type="compositionally biased region" description="Basic and acidic residues" evidence="7">
    <location>
        <begin position="24"/>
        <end position="68"/>
    </location>
</feature>
<evidence type="ECO:0000313" key="10">
    <source>
        <dbReference type="Proteomes" id="UP000183832"/>
    </source>
</evidence>
<dbReference type="GO" id="GO:0000981">
    <property type="term" value="F:DNA-binding transcription factor activity, RNA polymerase II-specific"/>
    <property type="evidence" value="ECO:0007669"/>
    <property type="project" value="TreeGrafter"/>
</dbReference>
<accession>A0A1J1IB69</accession>
<comment type="subcellular location">
    <subcellularLocation>
        <location evidence="1">Nucleus</location>
    </subcellularLocation>
</comment>
<keyword evidence="4" id="KW-0238">DNA-binding</keyword>
<name>A0A1J1IB69_9DIPT</name>
<feature type="region of interest" description="Disordered" evidence="7">
    <location>
        <begin position="83"/>
        <end position="139"/>
    </location>
</feature>
<dbReference type="InterPro" id="IPR004827">
    <property type="entry name" value="bZIP"/>
</dbReference>
<dbReference type="SUPFAM" id="SSF57959">
    <property type="entry name" value="Leucine zipper domain"/>
    <property type="match status" value="1"/>
</dbReference>
<gene>
    <name evidence="9" type="primary">putative CCAAT</name>
    <name evidence="9" type="synonym">enhancer-binding protein gamma</name>
    <name evidence="9" type="ORF">CLUMA_CG009649</name>
</gene>
<comment type="similarity">
    <text evidence="2">Belongs to the bZIP family. C/EBP subfamily.</text>
</comment>
<dbReference type="Pfam" id="PF07716">
    <property type="entry name" value="bZIP_2"/>
    <property type="match status" value="1"/>
</dbReference>
<feature type="compositionally biased region" description="Acidic residues" evidence="7">
    <location>
        <begin position="103"/>
        <end position="121"/>
    </location>
</feature>
<evidence type="ECO:0000256" key="6">
    <source>
        <dbReference type="ARBA" id="ARBA00023242"/>
    </source>
</evidence>